<dbReference type="GO" id="GO:0008270">
    <property type="term" value="F:zinc ion binding"/>
    <property type="evidence" value="ECO:0007669"/>
    <property type="project" value="TreeGrafter"/>
</dbReference>
<name>A0A917DNK6_9BACL</name>
<reference evidence="7" key="2">
    <citation type="submission" date="2020-09" db="EMBL/GenBank/DDBJ databases">
        <authorList>
            <person name="Sun Q."/>
            <person name="Zhou Y."/>
        </authorList>
    </citation>
    <scope>NUCLEOTIDE SEQUENCE</scope>
    <source>
        <strain evidence="7">CGMCC 1.15178</strain>
    </source>
</reference>
<evidence type="ECO:0000256" key="5">
    <source>
        <dbReference type="ARBA" id="ARBA00023049"/>
    </source>
</evidence>
<gene>
    <name evidence="7" type="ORF">GCM10010911_11000</name>
</gene>
<dbReference type="PANTHER" id="PTHR34858:SF1">
    <property type="entry name" value="CYSO-CYSTEINE PEPTIDASE"/>
    <property type="match status" value="1"/>
</dbReference>
<keyword evidence="3" id="KW-0378">Hydrolase</keyword>
<reference evidence="7" key="1">
    <citation type="journal article" date="2014" name="Int. J. Syst. Evol. Microbiol.">
        <title>Complete genome sequence of Corynebacterium casei LMG S-19264T (=DSM 44701T), isolated from a smear-ripened cheese.</title>
        <authorList>
            <consortium name="US DOE Joint Genome Institute (JGI-PGF)"/>
            <person name="Walter F."/>
            <person name="Albersmeier A."/>
            <person name="Kalinowski J."/>
            <person name="Ruckert C."/>
        </authorList>
    </citation>
    <scope>NUCLEOTIDE SEQUENCE</scope>
    <source>
        <strain evidence="7">CGMCC 1.15178</strain>
    </source>
</reference>
<proteinExistence type="predicted"/>
<evidence type="ECO:0000259" key="6">
    <source>
        <dbReference type="PROSITE" id="PS50249"/>
    </source>
</evidence>
<organism evidence="7 8">
    <name type="scientific">Paenibacillus nasutitermitis</name>
    <dbReference type="NCBI Taxonomy" id="1652958"/>
    <lineage>
        <taxon>Bacteria</taxon>
        <taxon>Bacillati</taxon>
        <taxon>Bacillota</taxon>
        <taxon>Bacilli</taxon>
        <taxon>Bacillales</taxon>
        <taxon>Paenibacillaceae</taxon>
        <taxon>Paenibacillus</taxon>
    </lineage>
</organism>
<protein>
    <recommendedName>
        <fullName evidence="6">MPN domain-containing protein</fullName>
    </recommendedName>
</protein>
<keyword evidence="4" id="KW-0862">Zinc</keyword>
<dbReference type="PROSITE" id="PS50249">
    <property type="entry name" value="MPN"/>
    <property type="match status" value="1"/>
</dbReference>
<evidence type="ECO:0000313" key="8">
    <source>
        <dbReference type="Proteomes" id="UP000612456"/>
    </source>
</evidence>
<dbReference type="SUPFAM" id="SSF102712">
    <property type="entry name" value="JAB1/MPN domain"/>
    <property type="match status" value="1"/>
</dbReference>
<evidence type="ECO:0000256" key="2">
    <source>
        <dbReference type="ARBA" id="ARBA00022723"/>
    </source>
</evidence>
<evidence type="ECO:0000256" key="4">
    <source>
        <dbReference type="ARBA" id="ARBA00022833"/>
    </source>
</evidence>
<evidence type="ECO:0000313" key="7">
    <source>
        <dbReference type="EMBL" id="GGD55140.1"/>
    </source>
</evidence>
<keyword evidence="1" id="KW-0645">Protease</keyword>
<evidence type="ECO:0000256" key="3">
    <source>
        <dbReference type="ARBA" id="ARBA00022801"/>
    </source>
</evidence>
<dbReference type="Pfam" id="PF14464">
    <property type="entry name" value="Prok-JAB"/>
    <property type="match status" value="1"/>
</dbReference>
<comment type="caution">
    <text evidence="7">The sequence shown here is derived from an EMBL/GenBank/DDBJ whole genome shotgun (WGS) entry which is preliminary data.</text>
</comment>
<evidence type="ECO:0000256" key="1">
    <source>
        <dbReference type="ARBA" id="ARBA00022670"/>
    </source>
</evidence>
<accession>A0A917DNK6</accession>
<keyword evidence="8" id="KW-1185">Reference proteome</keyword>
<keyword evidence="5" id="KW-0482">Metalloprotease</keyword>
<dbReference type="AlphaFoldDB" id="A0A917DNK6"/>
<keyword evidence="2" id="KW-0479">Metal-binding</keyword>
<dbReference type="PANTHER" id="PTHR34858">
    <property type="entry name" value="CYSO-CYSTEINE PEPTIDASE"/>
    <property type="match status" value="1"/>
</dbReference>
<dbReference type="Proteomes" id="UP000612456">
    <property type="component" value="Unassembled WGS sequence"/>
</dbReference>
<dbReference type="InterPro" id="IPR037518">
    <property type="entry name" value="MPN"/>
</dbReference>
<feature type="domain" description="MPN" evidence="6">
    <location>
        <begin position="20"/>
        <end position="154"/>
    </location>
</feature>
<dbReference type="InterPro" id="IPR028090">
    <property type="entry name" value="JAB_dom_prok"/>
</dbReference>
<sequence length="161" mass="17558">MGIEGSPFVSHGCSSRTERAELSAETRSQLLDACQSAYPEEACGVLAGDLPGPAANQADGVVRVTAVYPIRNTASDTAAAFSFHPQDWINTLYRIQKNRQSLVGIYHSHPVQPAFPSEADHQGMQFGSAASYWIISLADRACPVIQPYRWENRAFHPLVLA</sequence>
<dbReference type="Gene3D" id="3.40.140.10">
    <property type="entry name" value="Cytidine Deaminase, domain 2"/>
    <property type="match status" value="1"/>
</dbReference>
<dbReference type="SMART" id="SM00232">
    <property type="entry name" value="JAB_MPN"/>
    <property type="match status" value="1"/>
</dbReference>
<dbReference type="CDD" id="cd08070">
    <property type="entry name" value="MPN_like"/>
    <property type="match status" value="1"/>
</dbReference>
<dbReference type="GO" id="GO:0008235">
    <property type="term" value="F:metalloexopeptidase activity"/>
    <property type="evidence" value="ECO:0007669"/>
    <property type="project" value="TreeGrafter"/>
</dbReference>
<dbReference type="EMBL" id="BMHP01000001">
    <property type="protein sequence ID" value="GGD55140.1"/>
    <property type="molecule type" value="Genomic_DNA"/>
</dbReference>
<dbReference type="InterPro" id="IPR051929">
    <property type="entry name" value="VirAsm_ModProt"/>
</dbReference>
<dbReference type="InterPro" id="IPR000555">
    <property type="entry name" value="JAMM/MPN+_dom"/>
</dbReference>
<dbReference type="GO" id="GO:0006508">
    <property type="term" value="P:proteolysis"/>
    <property type="evidence" value="ECO:0007669"/>
    <property type="project" value="UniProtKB-KW"/>
</dbReference>